<gene>
    <name evidence="2" type="ORF">PG994_000375</name>
</gene>
<proteinExistence type="predicted"/>
<protein>
    <recommendedName>
        <fullName evidence="1">AB hydrolase-1 domain-containing protein</fullName>
    </recommendedName>
</protein>
<dbReference type="Pfam" id="PF12697">
    <property type="entry name" value="Abhydrolase_6"/>
    <property type="match status" value="1"/>
</dbReference>
<dbReference type="InterPro" id="IPR052897">
    <property type="entry name" value="Sec-Metab_Biosynth_Hydrolase"/>
</dbReference>
<evidence type="ECO:0000313" key="2">
    <source>
        <dbReference type="EMBL" id="KAK8090870.1"/>
    </source>
</evidence>
<dbReference type="PANTHER" id="PTHR37017:SF11">
    <property type="entry name" value="ESTERASE_LIPASE_THIOESTERASE DOMAIN-CONTAINING PROTEIN"/>
    <property type="match status" value="1"/>
</dbReference>
<evidence type="ECO:0000313" key="3">
    <source>
        <dbReference type="Proteomes" id="UP001480595"/>
    </source>
</evidence>
<dbReference type="InterPro" id="IPR029058">
    <property type="entry name" value="AB_hydrolase_fold"/>
</dbReference>
<dbReference type="Proteomes" id="UP001480595">
    <property type="component" value="Unassembled WGS sequence"/>
</dbReference>
<dbReference type="SUPFAM" id="SSF53474">
    <property type="entry name" value="alpha/beta-Hydrolases"/>
    <property type="match status" value="1"/>
</dbReference>
<dbReference type="RefSeq" id="XP_066722416.1">
    <property type="nucleotide sequence ID" value="XM_066851784.1"/>
</dbReference>
<accession>A0ABR1X606</accession>
<organism evidence="2 3">
    <name type="scientific">Apiospora phragmitis</name>
    <dbReference type="NCBI Taxonomy" id="2905665"/>
    <lineage>
        <taxon>Eukaryota</taxon>
        <taxon>Fungi</taxon>
        <taxon>Dikarya</taxon>
        <taxon>Ascomycota</taxon>
        <taxon>Pezizomycotina</taxon>
        <taxon>Sordariomycetes</taxon>
        <taxon>Xylariomycetidae</taxon>
        <taxon>Amphisphaeriales</taxon>
        <taxon>Apiosporaceae</taxon>
        <taxon>Apiospora</taxon>
    </lineage>
</organism>
<dbReference type="EMBL" id="JAQQWL010000001">
    <property type="protein sequence ID" value="KAK8090870.1"/>
    <property type="molecule type" value="Genomic_DNA"/>
</dbReference>
<reference evidence="2 3" key="1">
    <citation type="submission" date="2023-01" db="EMBL/GenBank/DDBJ databases">
        <title>Analysis of 21 Apiospora genomes using comparative genomics revels a genus with tremendous synthesis potential of carbohydrate active enzymes and secondary metabolites.</title>
        <authorList>
            <person name="Sorensen T."/>
        </authorList>
    </citation>
    <scope>NUCLEOTIDE SEQUENCE [LARGE SCALE GENOMIC DNA]</scope>
    <source>
        <strain evidence="2 3">CBS 135458</strain>
    </source>
</reference>
<feature type="domain" description="AB hydrolase-1" evidence="1">
    <location>
        <begin position="15"/>
        <end position="256"/>
    </location>
</feature>
<name>A0ABR1X606_9PEZI</name>
<dbReference type="PANTHER" id="PTHR37017">
    <property type="entry name" value="AB HYDROLASE-1 DOMAIN-CONTAINING PROTEIN-RELATED"/>
    <property type="match status" value="1"/>
</dbReference>
<evidence type="ECO:0000259" key="1">
    <source>
        <dbReference type="Pfam" id="PF12697"/>
    </source>
</evidence>
<sequence length="273" mass="29281">MLASSPSSSPSSPVIVIVHGAFHPPVFYQPLISALQAPPHSYTVLAPALPSTGSDDSVAGKTYVDDVQQIHRTLLPLLDAGREAVLVCHSQGGVAGSAAAENQSVVERNTRGLPGGVRAVVYVAAFAFPEKGMSVIGFVGGEENVKGLYYPESLLIHSPFEWQGIHYKLVTESAGDQFYNLLPKDKRDEMGRWLVHQSKASKNAPVQFVAGDVTVPKTYVACTKDNIFPFQAQKALAQASGCKIVEIESDHSPFWSEGPRTQLLQVISSVVQA</sequence>
<keyword evidence="3" id="KW-1185">Reference proteome</keyword>
<dbReference type="Gene3D" id="3.40.50.1820">
    <property type="entry name" value="alpha/beta hydrolase"/>
    <property type="match status" value="1"/>
</dbReference>
<comment type="caution">
    <text evidence="2">The sequence shown here is derived from an EMBL/GenBank/DDBJ whole genome shotgun (WGS) entry which is preliminary data.</text>
</comment>
<dbReference type="GeneID" id="92084847"/>
<dbReference type="InterPro" id="IPR000073">
    <property type="entry name" value="AB_hydrolase_1"/>
</dbReference>